<dbReference type="InterPro" id="IPR012913">
    <property type="entry name" value="OS9-like_dom"/>
</dbReference>
<dbReference type="Gene3D" id="2.70.130.10">
    <property type="entry name" value="Mannose-6-phosphate receptor binding domain"/>
    <property type="match status" value="1"/>
</dbReference>
<evidence type="ECO:0000256" key="1">
    <source>
        <dbReference type="ARBA" id="ARBA00004319"/>
    </source>
</evidence>
<proteinExistence type="inferred from homology"/>
<keyword evidence="2" id="KW-0256">Endoplasmic reticulum</keyword>
<dbReference type="GO" id="GO:0030246">
    <property type="term" value="F:carbohydrate binding"/>
    <property type="evidence" value="ECO:0007669"/>
    <property type="project" value="UniProtKB-UniRule"/>
</dbReference>
<evidence type="ECO:0000313" key="5">
    <source>
        <dbReference type="Proteomes" id="UP000694402"/>
    </source>
</evidence>
<protein>
    <recommendedName>
        <fullName evidence="2">Endoplasmic reticulum lectin</fullName>
    </recommendedName>
</protein>
<dbReference type="PANTHER" id="PTHR15414">
    <property type="entry name" value="OS-9-RELATED"/>
    <property type="match status" value="1"/>
</dbReference>
<dbReference type="Proteomes" id="UP000694402">
    <property type="component" value="Unassembled WGS sequence"/>
</dbReference>
<reference evidence="4" key="2">
    <citation type="submission" date="2025-08" db="UniProtKB">
        <authorList>
            <consortium name="Ensembl"/>
        </authorList>
    </citation>
    <scope>IDENTIFICATION</scope>
</reference>
<dbReference type="GO" id="GO:0030970">
    <property type="term" value="P:retrograde protein transport, ER to cytosol"/>
    <property type="evidence" value="ECO:0007669"/>
    <property type="project" value="TreeGrafter"/>
</dbReference>
<dbReference type="AlphaFoldDB" id="A0AAZ3R7L8"/>
<feature type="domain" description="Protein OS9-like" evidence="3">
    <location>
        <begin position="75"/>
        <end position="119"/>
    </location>
</feature>
<keyword evidence="2" id="KW-0430">Lectin</keyword>
<comment type="similarity">
    <text evidence="2">Belongs to the OS-9 family.</text>
</comment>
<dbReference type="PANTHER" id="PTHR15414:SF5">
    <property type="entry name" value="PROTEIN OS-9"/>
    <property type="match status" value="1"/>
</dbReference>
<name>A0AAZ3R7L8_ONCTS</name>
<evidence type="ECO:0000256" key="2">
    <source>
        <dbReference type="RuleBase" id="RU369099"/>
    </source>
</evidence>
<dbReference type="Ensembl" id="ENSOTST00005122068.1">
    <property type="protein sequence ID" value="ENSOTSP00005136410.1"/>
    <property type="gene ID" value="ENSOTSG00005048122.1"/>
</dbReference>
<dbReference type="GO" id="GO:0030968">
    <property type="term" value="P:endoplasmic reticulum unfolded protein response"/>
    <property type="evidence" value="ECO:0007669"/>
    <property type="project" value="UniProtKB-UniRule"/>
</dbReference>
<keyword evidence="5" id="KW-1185">Reference proteome</keyword>
<dbReference type="GeneTree" id="ENSGT00530000063603"/>
<comment type="function">
    <text evidence="2">Lectin involved in the quality control of the secretory pathway. As a member of the endoplasmic reticulum-associated degradation lumenal (ERAD-L) surveillance system, targets misfolded endoplasmic reticulum lumenal glycoproteins for degradation.</text>
</comment>
<dbReference type="Pfam" id="PF07915">
    <property type="entry name" value="PRKCSH"/>
    <property type="match status" value="1"/>
</dbReference>
<comment type="subcellular location">
    <subcellularLocation>
        <location evidence="1 2">Endoplasmic reticulum lumen</location>
    </subcellularLocation>
</comment>
<reference evidence="4" key="3">
    <citation type="submission" date="2025-09" db="UniProtKB">
        <authorList>
            <consortium name="Ensembl"/>
        </authorList>
    </citation>
    <scope>IDENTIFICATION</scope>
</reference>
<accession>A0AAZ3R7L8</accession>
<organism evidence="4 5">
    <name type="scientific">Oncorhynchus tshawytscha</name>
    <name type="common">Chinook salmon</name>
    <name type="synonym">Salmo tshawytscha</name>
    <dbReference type="NCBI Taxonomy" id="74940"/>
    <lineage>
        <taxon>Eukaryota</taxon>
        <taxon>Metazoa</taxon>
        <taxon>Chordata</taxon>
        <taxon>Craniata</taxon>
        <taxon>Vertebrata</taxon>
        <taxon>Euteleostomi</taxon>
        <taxon>Actinopterygii</taxon>
        <taxon>Neopterygii</taxon>
        <taxon>Teleostei</taxon>
        <taxon>Protacanthopterygii</taxon>
        <taxon>Salmoniformes</taxon>
        <taxon>Salmonidae</taxon>
        <taxon>Salmoninae</taxon>
        <taxon>Oncorhynchus</taxon>
    </lineage>
</organism>
<evidence type="ECO:0000259" key="3">
    <source>
        <dbReference type="Pfam" id="PF07915"/>
    </source>
</evidence>
<sequence length="145" mass="16649">MGSESSLAVSIPHYANFSYYFPCNVTGKYKKEIMLLSSKYKQIYECRLPAQAPHSQGYTGPSIPDLLKPMHTAPCLVKTKDWWTYEFCYGQHIRQYHLEDTGVKGDVFFPGYYDSEFDWINETAKVKCLFVCCMQPPSSLPSIAF</sequence>
<reference evidence="5" key="1">
    <citation type="journal article" date="2018" name="PLoS ONE">
        <title>Chinook salmon (Oncorhynchus tshawytscha) genome and transcriptome.</title>
        <authorList>
            <person name="Christensen K.A."/>
            <person name="Leong J.S."/>
            <person name="Sakhrani D."/>
            <person name="Biagi C.A."/>
            <person name="Minkley D.R."/>
            <person name="Withler R.E."/>
            <person name="Rondeau E.B."/>
            <person name="Koop B.F."/>
            <person name="Devlin R.H."/>
        </authorList>
    </citation>
    <scope>NUCLEOTIDE SEQUENCE [LARGE SCALE GENOMIC DNA]</scope>
</reference>
<dbReference type="InterPro" id="IPR009011">
    <property type="entry name" value="Man6P_isomerase_rcpt-bd_dom_sf"/>
</dbReference>
<evidence type="ECO:0000313" key="4">
    <source>
        <dbReference type="Ensembl" id="ENSOTSP00005136410.1"/>
    </source>
</evidence>
<dbReference type="GO" id="GO:0005788">
    <property type="term" value="C:endoplasmic reticulum lumen"/>
    <property type="evidence" value="ECO:0007669"/>
    <property type="project" value="UniProtKB-SubCell"/>
</dbReference>
<dbReference type="InterPro" id="IPR045149">
    <property type="entry name" value="OS-9-like"/>
</dbReference>